<gene>
    <name evidence="2" type="ORF">ONZ51_g3267</name>
</gene>
<dbReference type="PANTHER" id="PTHR30255:SF2">
    <property type="entry name" value="SINGLE-STRANDED-DNA-SPECIFIC EXONUCLEASE RECJ"/>
    <property type="match status" value="1"/>
</dbReference>
<dbReference type="SUPFAM" id="SSF64182">
    <property type="entry name" value="DHH phosphoesterases"/>
    <property type="match status" value="1"/>
</dbReference>
<sequence>MVDTSRIDSLEAQEWPAPAAQMKSAREFIKLCAASGSRTLLLPDKDADGLCSGLVVYHTLLHLGLDSTLVSVHFPAKGSNIHAQAERDAIARYGAAFIIVTDQGSRGGPPIVDSSDANPVKTLILDHHWSTAFPEGALVCTAAHCPPIATSATLAYEVCLPLAKEHAQKHGPKPSALREKLEYLCAMGTMGDLGTSFKWEPPFPDMRDCLKKWTKKVLGEAIGLLNAPRRSAEYDVETAWRALLNVSSPRDLLDPSSNQDIRRLYAARAGVKAEVDRCARRPPTFSGDGRIALIRISSPAQIHPLIATRWSSSLKGARLEVVMCSNDGYTPGMTNFACRIARAGGGVARAGTKRKADGGQEGDHETNIIAILKEYAGRVPGLRESMGDDFARGHKQASGGIVRTEDFERLWEAMLNSQIEQGDLPVKRRKVAGKGLPAQKNTLEGWFKKA</sequence>
<accession>A0AAD7TYL7</accession>
<dbReference type="PANTHER" id="PTHR30255">
    <property type="entry name" value="SINGLE-STRANDED-DNA-SPECIFIC EXONUCLEASE RECJ"/>
    <property type="match status" value="1"/>
</dbReference>
<dbReference type="Gene3D" id="3.90.1640.30">
    <property type="match status" value="1"/>
</dbReference>
<reference evidence="2" key="1">
    <citation type="submission" date="2022-11" db="EMBL/GenBank/DDBJ databases">
        <title>Genome Sequence of Cubamyces cubensis.</title>
        <authorList>
            <person name="Buettner E."/>
        </authorList>
    </citation>
    <scope>NUCLEOTIDE SEQUENCE</scope>
    <source>
        <strain evidence="2">MPL-01</strain>
    </source>
</reference>
<keyword evidence="3" id="KW-1185">Reference proteome</keyword>
<comment type="caution">
    <text evidence="2">The sequence shown here is derived from an EMBL/GenBank/DDBJ whole genome shotgun (WGS) entry which is preliminary data.</text>
</comment>
<organism evidence="2 3">
    <name type="scientific">Trametes cubensis</name>
    <dbReference type="NCBI Taxonomy" id="1111947"/>
    <lineage>
        <taxon>Eukaryota</taxon>
        <taxon>Fungi</taxon>
        <taxon>Dikarya</taxon>
        <taxon>Basidiomycota</taxon>
        <taxon>Agaricomycotina</taxon>
        <taxon>Agaricomycetes</taxon>
        <taxon>Polyporales</taxon>
        <taxon>Polyporaceae</taxon>
        <taxon>Trametes</taxon>
    </lineage>
</organism>
<dbReference type="InterPro" id="IPR038763">
    <property type="entry name" value="DHH_sf"/>
</dbReference>
<dbReference type="InterPro" id="IPR001667">
    <property type="entry name" value="DDH_dom"/>
</dbReference>
<evidence type="ECO:0000313" key="2">
    <source>
        <dbReference type="EMBL" id="KAJ8488928.1"/>
    </source>
</evidence>
<proteinExistence type="predicted"/>
<feature type="domain" description="DDH" evidence="1">
    <location>
        <begin position="41"/>
        <end position="188"/>
    </location>
</feature>
<evidence type="ECO:0000259" key="1">
    <source>
        <dbReference type="Pfam" id="PF01368"/>
    </source>
</evidence>
<dbReference type="InterPro" id="IPR051673">
    <property type="entry name" value="SSDNA_exonuclease_RecJ"/>
</dbReference>
<dbReference type="GO" id="GO:0004527">
    <property type="term" value="F:exonuclease activity"/>
    <property type="evidence" value="ECO:0007669"/>
    <property type="project" value="UniProtKB-KW"/>
</dbReference>
<protein>
    <recommendedName>
        <fullName evidence="1">DDH domain-containing protein</fullName>
    </recommendedName>
</protein>
<evidence type="ECO:0000313" key="3">
    <source>
        <dbReference type="Proteomes" id="UP001215151"/>
    </source>
</evidence>
<dbReference type="Pfam" id="PF01368">
    <property type="entry name" value="DHH"/>
    <property type="match status" value="1"/>
</dbReference>
<name>A0AAD7TYL7_9APHY</name>
<dbReference type="EMBL" id="JAPEVG010000056">
    <property type="protein sequence ID" value="KAJ8488928.1"/>
    <property type="molecule type" value="Genomic_DNA"/>
</dbReference>
<dbReference type="Proteomes" id="UP001215151">
    <property type="component" value="Unassembled WGS sequence"/>
</dbReference>
<dbReference type="AlphaFoldDB" id="A0AAD7TYL7"/>